<evidence type="ECO:0000313" key="7">
    <source>
        <dbReference type="EMBL" id="KRM00832.1"/>
    </source>
</evidence>
<organism evidence="7 8">
    <name type="scientific">Limosilactobacillus gastricus DSM 16045</name>
    <dbReference type="NCBI Taxonomy" id="1423749"/>
    <lineage>
        <taxon>Bacteria</taxon>
        <taxon>Bacillati</taxon>
        <taxon>Bacillota</taxon>
        <taxon>Bacilli</taxon>
        <taxon>Lactobacillales</taxon>
        <taxon>Lactobacillaceae</taxon>
        <taxon>Limosilactobacillus</taxon>
    </lineage>
</organism>
<keyword evidence="3 6" id="KW-0815">Transposition</keyword>
<dbReference type="AlphaFoldDB" id="A0A0R1V5S5"/>
<name>A0A0R1V5S5_9LACO</name>
<dbReference type="NCBIfam" id="NF033543">
    <property type="entry name" value="transpos_IS256"/>
    <property type="match status" value="1"/>
</dbReference>
<dbReference type="GO" id="GO:0003677">
    <property type="term" value="F:DNA binding"/>
    <property type="evidence" value="ECO:0007669"/>
    <property type="project" value="UniProtKB-UniRule"/>
</dbReference>
<dbReference type="GO" id="GO:0006313">
    <property type="term" value="P:DNA transposition"/>
    <property type="evidence" value="ECO:0007669"/>
    <property type="project" value="UniProtKB-UniRule"/>
</dbReference>
<comment type="caution">
    <text evidence="7">The sequence shown here is derived from an EMBL/GenBank/DDBJ whole genome shotgun (WGS) entry which is preliminary data.</text>
</comment>
<dbReference type="GO" id="GO:0004803">
    <property type="term" value="F:transposase activity"/>
    <property type="evidence" value="ECO:0007669"/>
    <property type="project" value="UniProtKB-UniRule"/>
</dbReference>
<comment type="similarity">
    <text evidence="2 6">Belongs to the transposase mutator family.</text>
</comment>
<dbReference type="Proteomes" id="UP000051739">
    <property type="component" value="Unassembled WGS sequence"/>
</dbReference>
<evidence type="ECO:0000256" key="4">
    <source>
        <dbReference type="ARBA" id="ARBA00023125"/>
    </source>
</evidence>
<evidence type="ECO:0000256" key="5">
    <source>
        <dbReference type="ARBA" id="ARBA00023172"/>
    </source>
</evidence>
<sequence length="425" mass="49552">MNQFNKDIIAALSSNKDITLNEVLRRQIKVAANQFLQNELTAVLGYEPHTRIDRSKDDVNYRNGTYTRTIDTEYGEINLTIPRDRLNKFQNALFPPYVRRTDGLEEMVIKMYSKSVTTREIADMVERMYGHYYSPTTVSNITKRTEHLVEEFHERRFKYSQYVCVFLDATYIPLRRGTVEREAVNVAIGIRSDGGKEALDYSIAPTENGAAWSELLQGLRARGIKDIQLFIVDGLVVLQSAIEANYPQAKFQRCWVHAERNLLGYVRKNDRREIITDFKAIRQAENLQAAKERLAAFSAKWESSYKRRIKNLVQMEELFTFFSFPTAIRQTIYSTNLIESFNKSLKKMVRRKEQFPNEGALDRFIMTQVMEYNDKAIEHIGDSRTVTTRLIRCFRIANSCGRSFPFYTTFLTLSKKRLTMVRTFV</sequence>
<gene>
    <name evidence="7" type="ORF">FC60_GL000951</name>
</gene>
<protein>
    <recommendedName>
        <fullName evidence="6">Mutator family transposase</fullName>
    </recommendedName>
</protein>
<reference evidence="7 8" key="1">
    <citation type="journal article" date="2015" name="Genome Announc.">
        <title>Expanding the biotechnology potential of lactobacilli through comparative genomics of 213 strains and associated genera.</title>
        <authorList>
            <person name="Sun Z."/>
            <person name="Harris H.M."/>
            <person name="McCann A."/>
            <person name="Guo C."/>
            <person name="Argimon S."/>
            <person name="Zhang W."/>
            <person name="Yang X."/>
            <person name="Jeffery I.B."/>
            <person name="Cooney J.C."/>
            <person name="Kagawa T.F."/>
            <person name="Liu W."/>
            <person name="Song Y."/>
            <person name="Salvetti E."/>
            <person name="Wrobel A."/>
            <person name="Rasinkangas P."/>
            <person name="Parkhill J."/>
            <person name="Rea M.C."/>
            <person name="O'Sullivan O."/>
            <person name="Ritari J."/>
            <person name="Douillard F.P."/>
            <person name="Paul Ross R."/>
            <person name="Yang R."/>
            <person name="Briner A.E."/>
            <person name="Felis G.E."/>
            <person name="de Vos W.M."/>
            <person name="Barrangou R."/>
            <person name="Klaenhammer T.R."/>
            <person name="Caufield P.W."/>
            <person name="Cui Y."/>
            <person name="Zhang H."/>
            <person name="O'Toole P.W."/>
        </authorList>
    </citation>
    <scope>NUCLEOTIDE SEQUENCE [LARGE SCALE GENOMIC DNA]</scope>
    <source>
        <strain evidence="7 8">DSM 16045</strain>
    </source>
</reference>
<evidence type="ECO:0000256" key="1">
    <source>
        <dbReference type="ARBA" id="ARBA00002190"/>
    </source>
</evidence>
<keyword evidence="4 6" id="KW-0238">DNA-binding</keyword>
<keyword evidence="6" id="KW-0814">Transposable element</keyword>
<accession>A0A0R1V5S5</accession>
<proteinExistence type="inferred from homology"/>
<dbReference type="PANTHER" id="PTHR33217">
    <property type="entry name" value="TRANSPOSASE FOR INSERTION SEQUENCE ELEMENT IS1081"/>
    <property type="match status" value="1"/>
</dbReference>
<dbReference type="EMBL" id="AZFN01000024">
    <property type="protein sequence ID" value="KRM00832.1"/>
    <property type="molecule type" value="Genomic_DNA"/>
</dbReference>
<keyword evidence="5 6" id="KW-0233">DNA recombination</keyword>
<evidence type="ECO:0000256" key="2">
    <source>
        <dbReference type="ARBA" id="ARBA00010961"/>
    </source>
</evidence>
<evidence type="ECO:0000256" key="6">
    <source>
        <dbReference type="RuleBase" id="RU365089"/>
    </source>
</evidence>
<evidence type="ECO:0000313" key="8">
    <source>
        <dbReference type="Proteomes" id="UP000051739"/>
    </source>
</evidence>
<dbReference type="PATRIC" id="fig|1423749.3.peg.960"/>
<evidence type="ECO:0000256" key="3">
    <source>
        <dbReference type="ARBA" id="ARBA00022578"/>
    </source>
</evidence>
<dbReference type="PANTHER" id="PTHR33217:SF8">
    <property type="entry name" value="MUTATOR FAMILY TRANSPOSASE"/>
    <property type="match status" value="1"/>
</dbReference>
<dbReference type="InterPro" id="IPR001207">
    <property type="entry name" value="Transposase_mutator"/>
</dbReference>
<comment type="function">
    <text evidence="1 6">Required for the transposition of the insertion element.</text>
</comment>
<dbReference type="Pfam" id="PF00872">
    <property type="entry name" value="Transposase_mut"/>
    <property type="match status" value="1"/>
</dbReference>
<keyword evidence="8" id="KW-1185">Reference proteome</keyword>